<dbReference type="UniPathway" id="UPA00704">
    <property type="reaction ID" value="UER00716"/>
</dbReference>
<reference evidence="7 8" key="1">
    <citation type="submission" date="2018-06" db="EMBL/GenBank/DDBJ databases">
        <authorList>
            <consortium name="Pathogen Informatics"/>
            <person name="Doyle S."/>
        </authorList>
    </citation>
    <scope>NUCLEOTIDE SEQUENCE [LARGE SCALE GENOMIC DNA]</scope>
    <source>
        <strain evidence="4 8">NCTC7295</strain>
        <strain evidence="5 10">NCTC7304</strain>
        <strain evidence="3 7">NCTC7307</strain>
        <strain evidence="6 9">NCTC8297</strain>
    </source>
</reference>
<dbReference type="EMBL" id="VXJW01000001">
    <property type="protein sequence ID" value="KAA8665983.1"/>
    <property type="molecule type" value="Genomic_DNA"/>
</dbReference>
<dbReference type="Proteomes" id="UP000254124">
    <property type="component" value="Unassembled WGS sequence"/>
</dbReference>
<evidence type="ECO:0000313" key="8">
    <source>
        <dbReference type="Proteomes" id="UP000254124"/>
    </source>
</evidence>
<evidence type="ECO:0000313" key="6">
    <source>
        <dbReference type="EMBL" id="SUG47466.1"/>
    </source>
</evidence>
<dbReference type="Proteomes" id="UP000322837">
    <property type="component" value="Unassembled WGS sequence"/>
</dbReference>
<dbReference type="RefSeq" id="WP_115400004.1">
    <property type="nucleotide sequence ID" value="NZ_CBCSDD010000009.1"/>
</dbReference>
<reference evidence="1" key="2">
    <citation type="submission" date="2018-07" db="EMBL/GenBank/DDBJ databases">
        <authorList>
            <consortium name="GenomeTrakr network: Whole genome sequencing for foodborne pathogen traceback"/>
        </authorList>
    </citation>
    <scope>NUCLEOTIDE SEQUENCE</scope>
    <source>
        <strain evidence="1">FDA00001204</strain>
    </source>
</reference>
<evidence type="ECO:0000313" key="1">
    <source>
        <dbReference type="EMBL" id="EDH0568756.1"/>
    </source>
</evidence>
<dbReference type="Proteomes" id="UP000248731">
    <property type="component" value="Chromosome 1"/>
</dbReference>
<dbReference type="GO" id="GO:2001059">
    <property type="term" value="P:D-tagatose 6-phosphate catabolic process"/>
    <property type="evidence" value="ECO:0007669"/>
    <property type="project" value="UniProtKB-UniPathway"/>
</dbReference>
<dbReference type="GO" id="GO:0005975">
    <property type="term" value="P:carbohydrate metabolic process"/>
    <property type="evidence" value="ECO:0007669"/>
    <property type="project" value="InterPro"/>
</dbReference>
<dbReference type="EMBL" id="AAMGFJ010000001">
    <property type="protein sequence ID" value="EDH0568756.1"/>
    <property type="molecule type" value="Genomic_DNA"/>
</dbReference>
<dbReference type="Pfam" id="PF08013">
    <property type="entry name" value="GatZ_KbaZ-like"/>
    <property type="match status" value="1"/>
</dbReference>
<sequence length="46" mass="5046">MSSLEKLVQCHRAGEQIRIYSVCSAPPLVIGATLEQVLDNGYKNVN</sequence>
<keyword evidence="7" id="KW-1185">Reference proteome</keyword>
<dbReference type="EMBL" id="UGXG01000002">
    <property type="protein sequence ID" value="SUG47466.1"/>
    <property type="molecule type" value="Genomic_DNA"/>
</dbReference>
<reference evidence="2 11" key="3">
    <citation type="submission" date="2019-09" db="EMBL/GenBank/DDBJ databases">
        <title>Draft genome sequence of various Type strains from the CCUG.</title>
        <authorList>
            <person name="Pineiro-Iglesias B."/>
            <person name="Tunovic T."/>
            <person name="Unosson C."/>
            <person name="Inganas E."/>
            <person name="Ohlen M."/>
            <person name="Cardew S."/>
            <person name="Jensie-Markopoulos S."/>
            <person name="Salva-Serra F."/>
            <person name="Jaen-Luchoro D."/>
            <person name="Karlsson R."/>
            <person name="Svensson-Stadler L."/>
            <person name="Chun J."/>
            <person name="Moore E."/>
        </authorList>
    </citation>
    <scope>NUCLEOTIDE SEQUENCE [LARGE SCALE GENOMIC DNA]</scope>
    <source>
        <strain evidence="2 11">CCUG 6322T</strain>
    </source>
</reference>
<evidence type="ECO:0000313" key="7">
    <source>
        <dbReference type="Proteomes" id="UP000248731"/>
    </source>
</evidence>
<dbReference type="Proteomes" id="UP000254762">
    <property type="component" value="Unassembled WGS sequence"/>
</dbReference>
<proteinExistence type="predicted"/>
<evidence type="ECO:0000313" key="9">
    <source>
        <dbReference type="Proteomes" id="UP000254741"/>
    </source>
</evidence>
<dbReference type="Proteomes" id="UP000254741">
    <property type="component" value="Unassembled WGS sequence"/>
</dbReference>
<evidence type="ECO:0000313" key="5">
    <source>
        <dbReference type="EMBL" id="SUG33027.1"/>
    </source>
</evidence>
<gene>
    <name evidence="1" type="ORF">AHX45_00510</name>
    <name evidence="2" type="ORF">F4V61_03455</name>
    <name evidence="4" type="ORF">NCTC7295_02528</name>
    <name evidence="5" type="ORF">NCTC7304_02488</name>
    <name evidence="3" type="ORF">NCTC7307_02609</name>
    <name evidence="6" type="ORF">NCTC8297_02734</name>
</gene>
<protein>
    <submittedName>
        <fullName evidence="3">Tagatose 6-phosphate aldolase subunit KbaZ</fullName>
    </submittedName>
</protein>
<dbReference type="EMBL" id="UGWZ01000001">
    <property type="protein sequence ID" value="SUG14879.1"/>
    <property type="molecule type" value="Genomic_DNA"/>
</dbReference>
<dbReference type="InterPro" id="IPR012062">
    <property type="entry name" value="GatZ/KbaZ-like"/>
</dbReference>
<accession>A0A2X4TND3</accession>
<dbReference type="AlphaFoldDB" id="A0A2X4TND3"/>
<dbReference type="EMBL" id="UGXD01000002">
    <property type="protein sequence ID" value="SUG33027.1"/>
    <property type="molecule type" value="Genomic_DNA"/>
</dbReference>
<evidence type="ECO:0000313" key="2">
    <source>
        <dbReference type="EMBL" id="KAA8665983.1"/>
    </source>
</evidence>
<organism evidence="3 7">
    <name type="scientific">Salmonella enterica subsp. arizonae</name>
    <dbReference type="NCBI Taxonomy" id="59203"/>
    <lineage>
        <taxon>Bacteria</taxon>
        <taxon>Pseudomonadati</taxon>
        <taxon>Pseudomonadota</taxon>
        <taxon>Gammaproteobacteria</taxon>
        <taxon>Enterobacterales</taxon>
        <taxon>Enterobacteriaceae</taxon>
        <taxon>Salmonella</taxon>
    </lineage>
</organism>
<evidence type="ECO:0000313" key="10">
    <source>
        <dbReference type="Proteomes" id="UP000254762"/>
    </source>
</evidence>
<evidence type="ECO:0000313" key="3">
    <source>
        <dbReference type="EMBL" id="SQI23968.1"/>
    </source>
</evidence>
<dbReference type="EMBL" id="LS483466">
    <property type="protein sequence ID" value="SQI23968.1"/>
    <property type="molecule type" value="Genomic_DNA"/>
</dbReference>
<evidence type="ECO:0000313" key="4">
    <source>
        <dbReference type="EMBL" id="SUG14879.1"/>
    </source>
</evidence>
<name>A0A2X4TND3_SALER</name>
<evidence type="ECO:0000313" key="11">
    <source>
        <dbReference type="Proteomes" id="UP000322837"/>
    </source>
</evidence>